<dbReference type="EMBL" id="CAKXAJ010022718">
    <property type="protein sequence ID" value="CAH2227253.1"/>
    <property type="molecule type" value="Genomic_DNA"/>
</dbReference>
<sequence length="42" mass="4482">IQSTFCKRDSFTLQGPTFLAAHLGSAAPLADDMADTWEATVP</sequence>
<evidence type="ECO:0000313" key="1">
    <source>
        <dbReference type="EMBL" id="CAH2227253.1"/>
    </source>
</evidence>
<name>A0A8S4QYI2_9NEOP</name>
<proteinExistence type="predicted"/>
<dbReference type="AlphaFoldDB" id="A0A8S4QYI2"/>
<protein>
    <submittedName>
        <fullName evidence="1">Jg27881 protein</fullName>
    </submittedName>
</protein>
<feature type="non-terminal residue" evidence="1">
    <location>
        <position position="1"/>
    </location>
</feature>
<organism evidence="1 2">
    <name type="scientific">Pararge aegeria aegeria</name>
    <dbReference type="NCBI Taxonomy" id="348720"/>
    <lineage>
        <taxon>Eukaryota</taxon>
        <taxon>Metazoa</taxon>
        <taxon>Ecdysozoa</taxon>
        <taxon>Arthropoda</taxon>
        <taxon>Hexapoda</taxon>
        <taxon>Insecta</taxon>
        <taxon>Pterygota</taxon>
        <taxon>Neoptera</taxon>
        <taxon>Endopterygota</taxon>
        <taxon>Lepidoptera</taxon>
        <taxon>Glossata</taxon>
        <taxon>Ditrysia</taxon>
        <taxon>Papilionoidea</taxon>
        <taxon>Nymphalidae</taxon>
        <taxon>Satyrinae</taxon>
        <taxon>Satyrini</taxon>
        <taxon>Parargina</taxon>
        <taxon>Pararge</taxon>
    </lineage>
</organism>
<comment type="caution">
    <text evidence="1">The sequence shown here is derived from an EMBL/GenBank/DDBJ whole genome shotgun (WGS) entry which is preliminary data.</text>
</comment>
<gene>
    <name evidence="1" type="primary">jg27881</name>
    <name evidence="1" type="ORF">PAEG_LOCUS7782</name>
</gene>
<dbReference type="Proteomes" id="UP000838756">
    <property type="component" value="Unassembled WGS sequence"/>
</dbReference>
<evidence type="ECO:0000313" key="2">
    <source>
        <dbReference type="Proteomes" id="UP000838756"/>
    </source>
</evidence>
<reference evidence="1" key="1">
    <citation type="submission" date="2022-03" db="EMBL/GenBank/DDBJ databases">
        <authorList>
            <person name="Lindestad O."/>
        </authorList>
    </citation>
    <scope>NUCLEOTIDE SEQUENCE</scope>
</reference>
<keyword evidence="2" id="KW-1185">Reference proteome</keyword>
<accession>A0A8S4QYI2</accession>